<organism evidence="1 2">
    <name type="scientific">Massilia rubra</name>
    <dbReference type="NCBI Taxonomy" id="2607910"/>
    <lineage>
        <taxon>Bacteria</taxon>
        <taxon>Pseudomonadati</taxon>
        <taxon>Pseudomonadota</taxon>
        <taxon>Betaproteobacteria</taxon>
        <taxon>Burkholderiales</taxon>
        <taxon>Oxalobacteraceae</taxon>
        <taxon>Telluria group</taxon>
        <taxon>Massilia</taxon>
    </lineage>
</organism>
<name>A0ABX0LZS6_9BURK</name>
<evidence type="ECO:0000313" key="2">
    <source>
        <dbReference type="Proteomes" id="UP000785613"/>
    </source>
</evidence>
<reference evidence="1 2" key="1">
    <citation type="submission" date="2019-09" db="EMBL/GenBank/DDBJ databases">
        <title>Taxonomy of Antarctic Massilia spp.: description of Massilia rubra sp. nov., Massilia aquatica sp. nov., Massilia mucilaginosa sp. nov., Massilia frigida sp. nov. isolated from streams, lakes and regoliths.</title>
        <authorList>
            <person name="Holochova P."/>
            <person name="Sedlacek I."/>
            <person name="Kralova S."/>
            <person name="Maslanova I."/>
            <person name="Busse H.-J."/>
            <person name="Stankova E."/>
            <person name="Vrbovska V."/>
            <person name="Kovarovic V."/>
            <person name="Bartak M."/>
            <person name="Svec P."/>
            <person name="Pantucek R."/>
        </authorList>
    </citation>
    <scope>NUCLEOTIDE SEQUENCE [LARGE SCALE GENOMIC DNA]</scope>
    <source>
        <strain evidence="1 2">CCM 8692</strain>
    </source>
</reference>
<gene>
    <name evidence="1" type="ORF">F0185_29995</name>
</gene>
<proteinExistence type="predicted"/>
<comment type="caution">
    <text evidence="1">The sequence shown here is derived from an EMBL/GenBank/DDBJ whole genome shotgun (WGS) entry which is preliminary data.</text>
</comment>
<protein>
    <submittedName>
        <fullName evidence="1">Uncharacterized protein</fullName>
    </submittedName>
</protein>
<keyword evidence="2" id="KW-1185">Reference proteome</keyword>
<evidence type="ECO:0000313" key="1">
    <source>
        <dbReference type="EMBL" id="NHZ37800.1"/>
    </source>
</evidence>
<accession>A0ABX0LZS6</accession>
<sequence length="178" mass="20467">MNFSEYGLQTDGIVMCEPCVCVTLFSDADLGVPDSPEMLGPYQAFLELFRDDLKYCVLDGDQARAKAITADHLQNLPREMQNPKRRKQGGVIAHLWYGSTRDEMRAPAFEFDYSKIGKPHTYVRACFQLPWFDQYGLAGIEQYLKKSLNDFALQSGYVGFCFVHNENFDRELDPYYSQ</sequence>
<dbReference type="RefSeq" id="WP_167231593.1">
    <property type="nucleotide sequence ID" value="NZ_VUYU01000034.1"/>
</dbReference>
<dbReference type="Proteomes" id="UP000785613">
    <property type="component" value="Unassembled WGS sequence"/>
</dbReference>
<dbReference type="EMBL" id="VUYU01000034">
    <property type="protein sequence ID" value="NHZ37800.1"/>
    <property type="molecule type" value="Genomic_DNA"/>
</dbReference>